<comment type="caution">
    <text evidence="1">The sequence shown here is derived from an EMBL/GenBank/DDBJ whole genome shotgun (WGS) entry which is preliminary data.</text>
</comment>
<evidence type="ECO:0008006" key="3">
    <source>
        <dbReference type="Google" id="ProtNLM"/>
    </source>
</evidence>
<protein>
    <recommendedName>
        <fullName evidence="3">Transcriptional regulator</fullName>
    </recommendedName>
</protein>
<gene>
    <name evidence="1" type="ORF">JOD64_005531</name>
</gene>
<accession>A0ABS2M1I1</accession>
<reference evidence="1 2" key="1">
    <citation type="submission" date="2021-01" db="EMBL/GenBank/DDBJ databases">
        <title>Sequencing the genomes of 1000 actinobacteria strains.</title>
        <authorList>
            <person name="Klenk H.-P."/>
        </authorList>
    </citation>
    <scope>NUCLEOTIDE SEQUENCE [LARGE SCALE GENOMIC DNA]</scope>
    <source>
        <strain evidence="1 2">DSM 100204</strain>
    </source>
</reference>
<organism evidence="1 2">
    <name type="scientific">Micromonospora luteifusca</name>
    <dbReference type="NCBI Taxonomy" id="709860"/>
    <lineage>
        <taxon>Bacteria</taxon>
        <taxon>Bacillati</taxon>
        <taxon>Actinomycetota</taxon>
        <taxon>Actinomycetes</taxon>
        <taxon>Micromonosporales</taxon>
        <taxon>Micromonosporaceae</taxon>
        <taxon>Micromonospora</taxon>
    </lineage>
</organism>
<keyword evidence="2" id="KW-1185">Reference proteome</keyword>
<evidence type="ECO:0000313" key="2">
    <source>
        <dbReference type="Proteomes" id="UP000764837"/>
    </source>
</evidence>
<name>A0ABS2M1I1_9ACTN</name>
<dbReference type="Proteomes" id="UP000764837">
    <property type="component" value="Unassembled WGS sequence"/>
</dbReference>
<proteinExistence type="predicted"/>
<sequence>MDLRAEPDLTLTVYAAEPASPTAQALDHLAPWAATAVDSDKSMQPQ</sequence>
<evidence type="ECO:0000313" key="1">
    <source>
        <dbReference type="EMBL" id="MBM7494309.1"/>
    </source>
</evidence>
<dbReference type="EMBL" id="JAFBBP010000001">
    <property type="protein sequence ID" value="MBM7494309.1"/>
    <property type="molecule type" value="Genomic_DNA"/>
</dbReference>